<dbReference type="PANTHER" id="PTHR36978:SF4">
    <property type="entry name" value="P-LOOP CONTAINING NUCLEOSIDE TRIPHOSPHATE HYDROLASE PROTEIN"/>
    <property type="match status" value="1"/>
</dbReference>
<organism evidence="1 2">
    <name type="scientific">Albidovulum marisflavi</name>
    <dbReference type="NCBI Taxonomy" id="2984159"/>
    <lineage>
        <taxon>Bacteria</taxon>
        <taxon>Pseudomonadati</taxon>
        <taxon>Pseudomonadota</taxon>
        <taxon>Alphaproteobacteria</taxon>
        <taxon>Rhodobacterales</taxon>
        <taxon>Paracoccaceae</taxon>
        <taxon>Albidovulum</taxon>
    </lineage>
</organism>
<reference evidence="1 2" key="1">
    <citation type="submission" date="2022-10" db="EMBL/GenBank/DDBJ databases">
        <title>Defluviimonas sp. nov., isolated from ocean surface water.</title>
        <authorList>
            <person name="He W."/>
            <person name="Wang L."/>
            <person name="Zhang D.-F."/>
        </authorList>
    </citation>
    <scope>NUCLEOTIDE SEQUENCE [LARGE SCALE GENOMIC DNA]</scope>
    <source>
        <strain evidence="1 2">WL0002</strain>
    </source>
</reference>
<proteinExistence type="predicted"/>
<dbReference type="Pfam" id="PF17784">
    <property type="entry name" value="Sulfotransfer_4"/>
    <property type="match status" value="1"/>
</dbReference>
<comment type="caution">
    <text evidence="1">The sequence shown here is derived from an EMBL/GenBank/DDBJ whole genome shotgun (WGS) entry which is preliminary data.</text>
</comment>
<dbReference type="InterPro" id="IPR027417">
    <property type="entry name" value="P-loop_NTPase"/>
</dbReference>
<keyword evidence="2" id="KW-1185">Reference proteome</keyword>
<dbReference type="EMBL" id="JAOWKY010000001">
    <property type="protein sequence ID" value="MCV2867124.1"/>
    <property type="molecule type" value="Genomic_DNA"/>
</dbReference>
<dbReference type="PANTHER" id="PTHR36978">
    <property type="entry name" value="P-LOOP CONTAINING NUCLEOTIDE TRIPHOSPHATE HYDROLASE"/>
    <property type="match status" value="1"/>
</dbReference>
<dbReference type="RefSeq" id="WP_263732793.1">
    <property type="nucleotide sequence ID" value="NZ_JAOWKY010000001.1"/>
</dbReference>
<dbReference type="Proteomes" id="UP001652542">
    <property type="component" value="Unassembled WGS sequence"/>
</dbReference>
<sequence>MGLQVIGTGFGRTGTESMRLALNRLGFGPTHHMHEVNADPKQKAMWRALMKGAKPDWDLIFNGYGACVDWPSAHWWRDLVAYYPEAKVILTHRSAESWWKSFERTILQVYRTARDPDSFAAFLPTVLGGDPADRDTAIAAYRRNVEDVLSAVPNGRLLVHELGSGWEPLCDFLGVGVPDEPYPVSNNAEQFHS</sequence>
<protein>
    <submittedName>
        <fullName evidence="1">Sulfotransferase family protein</fullName>
    </submittedName>
</protein>
<gene>
    <name evidence="1" type="ORF">OEW28_00605</name>
</gene>
<dbReference type="SUPFAM" id="SSF52540">
    <property type="entry name" value="P-loop containing nucleoside triphosphate hydrolases"/>
    <property type="match status" value="1"/>
</dbReference>
<evidence type="ECO:0000313" key="2">
    <source>
        <dbReference type="Proteomes" id="UP001652542"/>
    </source>
</evidence>
<name>A0ABT2Z7K2_9RHOB</name>
<evidence type="ECO:0000313" key="1">
    <source>
        <dbReference type="EMBL" id="MCV2867124.1"/>
    </source>
</evidence>
<accession>A0ABT2Z7K2</accession>
<dbReference type="InterPro" id="IPR040632">
    <property type="entry name" value="Sulfotransfer_4"/>
</dbReference>
<dbReference type="Gene3D" id="3.40.50.300">
    <property type="entry name" value="P-loop containing nucleotide triphosphate hydrolases"/>
    <property type="match status" value="1"/>
</dbReference>